<feature type="region of interest" description="Disordered" evidence="18">
    <location>
        <begin position="109"/>
        <end position="160"/>
    </location>
</feature>
<reference evidence="20" key="2">
    <citation type="submission" date="2025-08" db="UniProtKB">
        <authorList>
            <consortium name="Ensembl"/>
        </authorList>
    </citation>
    <scope>IDENTIFICATION</scope>
</reference>
<protein>
    <recommendedName>
        <fullName evidence="17">Glutaredoxin-2, mitochondrial</fullName>
    </recommendedName>
</protein>
<feature type="compositionally biased region" description="Basic residues" evidence="18">
    <location>
        <begin position="1"/>
        <end position="13"/>
    </location>
</feature>
<evidence type="ECO:0000256" key="4">
    <source>
        <dbReference type="ARBA" id="ARBA00022448"/>
    </source>
</evidence>
<keyword evidence="6" id="KW-0479">Metal-binding</keyword>
<comment type="similarity">
    <text evidence="3">Belongs to the glutaredoxin family.</text>
</comment>
<gene>
    <name evidence="20" type="primary">GLRX2</name>
</gene>
<keyword evidence="10" id="KW-0411">Iron-sulfur</keyword>
<dbReference type="GO" id="GO:0046872">
    <property type="term" value="F:metal ion binding"/>
    <property type="evidence" value="ECO:0007669"/>
    <property type="project" value="UniProtKB-KW"/>
</dbReference>
<keyword evidence="13" id="KW-0318">Glutathionylation</keyword>
<keyword evidence="5" id="KW-0001">2Fe-2S</keyword>
<evidence type="ECO:0000256" key="10">
    <source>
        <dbReference type="ARBA" id="ARBA00023014"/>
    </source>
</evidence>
<evidence type="ECO:0000256" key="16">
    <source>
        <dbReference type="ARBA" id="ARBA00038558"/>
    </source>
</evidence>
<evidence type="ECO:0000256" key="2">
    <source>
        <dbReference type="ARBA" id="ARBA00004173"/>
    </source>
</evidence>
<dbReference type="Ensembl" id="ENSCMUT00000014462.2">
    <property type="protein sequence ID" value="ENSCMUP00000013459.2"/>
    <property type="gene ID" value="ENSCMUG00000008438.2"/>
</dbReference>
<evidence type="ECO:0000256" key="17">
    <source>
        <dbReference type="ARBA" id="ARBA00039819"/>
    </source>
</evidence>
<dbReference type="PRINTS" id="PR00160">
    <property type="entry name" value="GLUTAREDOXIN"/>
</dbReference>
<dbReference type="GO" id="GO:0005739">
    <property type="term" value="C:mitochondrion"/>
    <property type="evidence" value="ECO:0007669"/>
    <property type="project" value="UniProtKB-SubCell"/>
</dbReference>
<evidence type="ECO:0000256" key="18">
    <source>
        <dbReference type="SAM" id="MobiDB-lite"/>
    </source>
</evidence>
<evidence type="ECO:0000313" key="20">
    <source>
        <dbReference type="Ensembl" id="ENSCMUP00000013459.2"/>
    </source>
</evidence>
<evidence type="ECO:0000256" key="5">
    <source>
        <dbReference type="ARBA" id="ARBA00022714"/>
    </source>
</evidence>
<evidence type="ECO:0000256" key="12">
    <source>
        <dbReference type="ARBA" id="ARBA00023157"/>
    </source>
</evidence>
<dbReference type="InterPro" id="IPR011767">
    <property type="entry name" value="GLR_AS"/>
</dbReference>
<accession>A0A8C3DZR0</accession>
<reference evidence="21" key="1">
    <citation type="submission" date="2019-10" db="EMBL/GenBank/DDBJ databases">
        <title>Corvus moneduloides (New Caledonian crow) genome, bCorMon1, primary haplotype.</title>
        <authorList>
            <person name="Rutz C."/>
            <person name="Fungtammasan C."/>
            <person name="Mountcastle J."/>
            <person name="Formenti G."/>
            <person name="Chow W."/>
            <person name="Howe K."/>
            <person name="Steele M.P."/>
            <person name="Fernandes J."/>
            <person name="Gilbert M.T.P."/>
            <person name="Fedrigo O."/>
            <person name="Jarvis E.D."/>
            <person name="Gemmell N."/>
        </authorList>
    </citation>
    <scope>NUCLEOTIDE SEQUENCE [LARGE SCALE GENOMIC DNA]</scope>
</reference>
<dbReference type="PROSITE" id="PS51354">
    <property type="entry name" value="GLUTAREDOXIN_2"/>
    <property type="match status" value="1"/>
</dbReference>
<dbReference type="Pfam" id="PF00462">
    <property type="entry name" value="Glutaredoxin"/>
    <property type="match status" value="1"/>
</dbReference>
<dbReference type="PANTHER" id="PTHR46679:SF1">
    <property type="entry name" value="GLUTAREDOXIN-2, MITOCHONDRIAL"/>
    <property type="match status" value="1"/>
</dbReference>
<dbReference type="Gene3D" id="3.40.30.10">
    <property type="entry name" value="Glutaredoxin"/>
    <property type="match status" value="1"/>
</dbReference>
<keyword evidence="12" id="KW-1015">Disulfide bond</keyword>
<evidence type="ECO:0000256" key="11">
    <source>
        <dbReference type="ARBA" id="ARBA00023128"/>
    </source>
</evidence>
<organism evidence="20 21">
    <name type="scientific">Corvus moneduloides</name>
    <name type="common">New Caledonian crow</name>
    <dbReference type="NCBI Taxonomy" id="1196302"/>
    <lineage>
        <taxon>Eukaryota</taxon>
        <taxon>Metazoa</taxon>
        <taxon>Chordata</taxon>
        <taxon>Craniata</taxon>
        <taxon>Vertebrata</taxon>
        <taxon>Euteleostomi</taxon>
        <taxon>Archelosauria</taxon>
        <taxon>Archosauria</taxon>
        <taxon>Dinosauria</taxon>
        <taxon>Saurischia</taxon>
        <taxon>Theropoda</taxon>
        <taxon>Coelurosauria</taxon>
        <taxon>Aves</taxon>
        <taxon>Neognathae</taxon>
        <taxon>Neoaves</taxon>
        <taxon>Telluraves</taxon>
        <taxon>Australaves</taxon>
        <taxon>Passeriformes</taxon>
        <taxon>Corvoidea</taxon>
        <taxon>Corvidae</taxon>
        <taxon>Corvus</taxon>
    </lineage>
</organism>
<evidence type="ECO:0000256" key="3">
    <source>
        <dbReference type="ARBA" id="ARBA00007787"/>
    </source>
</evidence>
<dbReference type="InterPro" id="IPR014025">
    <property type="entry name" value="Glutaredoxin_subgr"/>
</dbReference>
<feature type="compositionally biased region" description="Pro residues" evidence="18">
    <location>
        <begin position="42"/>
        <end position="57"/>
    </location>
</feature>
<keyword evidence="7" id="KW-0809">Transit peptide</keyword>
<dbReference type="FunFam" id="3.40.30.10:FF:000026">
    <property type="entry name" value="Glutaredoxin 2"/>
    <property type="match status" value="1"/>
</dbReference>
<feature type="domain" description="Glutaredoxin" evidence="19">
    <location>
        <begin position="179"/>
        <end position="241"/>
    </location>
</feature>
<evidence type="ECO:0000256" key="15">
    <source>
        <dbReference type="ARBA" id="ARBA00037470"/>
    </source>
</evidence>
<evidence type="ECO:0000313" key="21">
    <source>
        <dbReference type="Proteomes" id="UP000694553"/>
    </source>
</evidence>
<dbReference type="NCBIfam" id="TIGR02180">
    <property type="entry name" value="GRX_euk"/>
    <property type="match status" value="1"/>
</dbReference>
<evidence type="ECO:0000256" key="7">
    <source>
        <dbReference type="ARBA" id="ARBA00022946"/>
    </source>
</evidence>
<dbReference type="GO" id="GO:0015035">
    <property type="term" value="F:protein-disulfide reductase activity"/>
    <property type="evidence" value="ECO:0007669"/>
    <property type="project" value="TreeGrafter"/>
</dbReference>
<comment type="subcellular location">
    <subcellularLocation>
        <location evidence="2">Mitochondrion</location>
    </subcellularLocation>
</comment>
<comment type="function">
    <text evidence="1">Has a glutathione-disulfide oxidoreductase activity in the presence of NADPH and glutathione reductase. Reduces low molecular weight disulfides and proteins.</text>
</comment>
<feature type="compositionally biased region" description="Polar residues" evidence="18">
    <location>
        <begin position="151"/>
        <end position="160"/>
    </location>
</feature>
<keyword evidence="14" id="KW-0676">Redox-active center</keyword>
<keyword evidence="8" id="KW-0249">Electron transport</keyword>
<feature type="compositionally biased region" description="Basic and acidic residues" evidence="18">
    <location>
        <begin position="122"/>
        <end position="147"/>
    </location>
</feature>
<dbReference type="AlphaFoldDB" id="A0A8C3DZR0"/>
<keyword evidence="21" id="KW-1185">Reference proteome</keyword>
<evidence type="ECO:0000256" key="13">
    <source>
        <dbReference type="ARBA" id="ARBA00023206"/>
    </source>
</evidence>
<dbReference type="Proteomes" id="UP000694553">
    <property type="component" value="Unassembled WGS sequence"/>
</dbReference>
<evidence type="ECO:0000256" key="8">
    <source>
        <dbReference type="ARBA" id="ARBA00022982"/>
    </source>
</evidence>
<evidence type="ECO:0000256" key="9">
    <source>
        <dbReference type="ARBA" id="ARBA00023004"/>
    </source>
</evidence>
<evidence type="ECO:0000256" key="6">
    <source>
        <dbReference type="ARBA" id="ARBA00022723"/>
    </source>
</evidence>
<comment type="subunit">
    <text evidence="16">Monomer; active form. Homodimer; inactive form. The homodimer is probably linked by 1 2Fe-2S cluster.</text>
</comment>
<evidence type="ECO:0000259" key="19">
    <source>
        <dbReference type="Pfam" id="PF00462"/>
    </source>
</evidence>
<comment type="function">
    <text evidence="15">Glutathione-dependent oxidoreductase that facilitates the maintenance of mitochondrial redox homeostasis upon induction of apoptosis by oxidative stress. Involved in response to hydrogen peroxide and regulation of apoptosis caused by oxidative stress. Acts as a very efficient catalyst of monothiol reactions because of its high affinity for protein glutathione-mixed disulfides. Can receive electrons not only from glutathione (GSH), but also from thioredoxin reductase supporting both monothiol and dithiol reactions. Efficiently catalyzes both glutathionylation and deglutathionylation of mitochondrial complex I, which in turn regulates the superoxide production by the complex. Overexpression decreases the susceptibility to apoptosis and prevents loss of cardiolipin and cytochrome c release.</text>
</comment>
<dbReference type="PROSITE" id="PS00195">
    <property type="entry name" value="GLUTAREDOXIN_1"/>
    <property type="match status" value="1"/>
</dbReference>
<keyword evidence="11" id="KW-0496">Mitochondrion</keyword>
<dbReference type="SUPFAM" id="SSF52833">
    <property type="entry name" value="Thioredoxin-like"/>
    <property type="match status" value="1"/>
</dbReference>
<evidence type="ECO:0000256" key="1">
    <source>
        <dbReference type="ARBA" id="ARBA00002549"/>
    </source>
</evidence>
<dbReference type="InterPro" id="IPR011899">
    <property type="entry name" value="Glutaredoxin_euk/vir"/>
</dbReference>
<dbReference type="InterPro" id="IPR036249">
    <property type="entry name" value="Thioredoxin-like_sf"/>
</dbReference>
<dbReference type="PANTHER" id="PTHR46679">
    <property type="match status" value="1"/>
</dbReference>
<name>A0A8C3DZR0_CORMO</name>
<accession>A0A8U7N420</accession>
<dbReference type="CDD" id="cd03419">
    <property type="entry name" value="GRX_GRXh_1_2_like"/>
    <property type="match status" value="1"/>
</dbReference>
<dbReference type="InterPro" id="IPR002109">
    <property type="entry name" value="Glutaredoxin"/>
</dbReference>
<dbReference type="GO" id="GO:0051537">
    <property type="term" value="F:2 iron, 2 sulfur cluster binding"/>
    <property type="evidence" value="ECO:0007669"/>
    <property type="project" value="UniProtKB-KW"/>
</dbReference>
<keyword evidence="9" id="KW-0408">Iron</keyword>
<proteinExistence type="inferred from homology"/>
<keyword evidence="4" id="KW-0813">Transport</keyword>
<evidence type="ECO:0000256" key="14">
    <source>
        <dbReference type="ARBA" id="ARBA00023284"/>
    </source>
</evidence>
<reference evidence="20" key="3">
    <citation type="submission" date="2025-09" db="UniProtKB">
        <authorList>
            <consortium name="Ensembl"/>
        </authorList>
    </citation>
    <scope>IDENTIFICATION</scope>
</reference>
<sequence>VLHWTKQRHRRNPRTWESAGQEATLRSPRFSPQQQRLRGPGHPAPPRASPTPSPEPARPSGRAGSAACSPGRRGGGLRGEAADRREDCGERRPFLLAPWPCRGRCAARPRPGGGGECGPGAPERDWDRDKDRDTDGDRDRDRDKDMVCSRMGNSQPASVGLSNDAAVNQIQDIISHNCVVIFSKTTCPYCKMAKNLFEGLNVNYTAVELDVNTNGRQFQDILEQMTGGRTVPRVFINGTCVGGATDAQKLHEEGKLLPLVHQCQMKANY</sequence>
<feature type="region of interest" description="Disordered" evidence="18">
    <location>
        <begin position="1"/>
        <end position="85"/>
    </location>
</feature>